<keyword evidence="1" id="KW-0813">Transport</keyword>
<gene>
    <name evidence="10" type="ORF">F1189_24025</name>
</gene>
<dbReference type="GO" id="GO:0051537">
    <property type="term" value="F:2 iron, 2 sulfur cluster binding"/>
    <property type="evidence" value="ECO:0007669"/>
    <property type="project" value="UniProtKB-KW"/>
</dbReference>
<feature type="domain" description="BFD-like [2Fe-2S]-binding" evidence="9">
    <location>
        <begin position="2"/>
        <end position="49"/>
    </location>
</feature>
<dbReference type="InterPro" id="IPR041854">
    <property type="entry name" value="BFD-like_2Fe2S-bd_dom_sf"/>
</dbReference>
<accession>A0A5M6IPE3</accession>
<keyword evidence="3" id="KW-0479">Metal-binding</keyword>
<dbReference type="PANTHER" id="PTHR37424">
    <property type="entry name" value="BACTERIOFERRITIN-ASSOCIATED FERREDOXIN"/>
    <property type="match status" value="1"/>
</dbReference>
<organism evidence="10 11">
    <name type="scientific">Rhodovastum atsumiense</name>
    <dbReference type="NCBI Taxonomy" id="504468"/>
    <lineage>
        <taxon>Bacteria</taxon>
        <taxon>Pseudomonadati</taxon>
        <taxon>Pseudomonadota</taxon>
        <taxon>Alphaproteobacteria</taxon>
        <taxon>Acetobacterales</taxon>
        <taxon>Acetobacteraceae</taxon>
        <taxon>Rhodovastum</taxon>
    </lineage>
</organism>
<comment type="caution">
    <text evidence="10">The sequence shown here is derived from an EMBL/GenBank/DDBJ whole genome shotgun (WGS) entry which is preliminary data.</text>
</comment>
<keyword evidence="4" id="KW-0249">Electron transport</keyword>
<evidence type="ECO:0000313" key="10">
    <source>
        <dbReference type="EMBL" id="KAA5609438.1"/>
    </source>
</evidence>
<dbReference type="PANTHER" id="PTHR37424:SF1">
    <property type="entry name" value="BACTERIOFERRITIN-ASSOCIATED FERREDOXIN"/>
    <property type="match status" value="1"/>
</dbReference>
<evidence type="ECO:0000256" key="3">
    <source>
        <dbReference type="ARBA" id="ARBA00022723"/>
    </source>
</evidence>
<evidence type="ECO:0000256" key="7">
    <source>
        <dbReference type="ARBA" id="ARBA00039386"/>
    </source>
</evidence>
<evidence type="ECO:0000256" key="2">
    <source>
        <dbReference type="ARBA" id="ARBA00022714"/>
    </source>
</evidence>
<reference evidence="10 11" key="1">
    <citation type="submission" date="2019-09" db="EMBL/GenBank/DDBJ databases">
        <title>Genome sequence of Rhodovastum atsumiense, a diverse member of the Acetobacteraceae family of non-sulfur purple photosynthetic bacteria.</title>
        <authorList>
            <person name="Meyer T."/>
            <person name="Kyndt J."/>
        </authorList>
    </citation>
    <scope>NUCLEOTIDE SEQUENCE [LARGE SCALE GENOMIC DNA]</scope>
    <source>
        <strain evidence="10 11">DSM 21279</strain>
    </source>
</reference>
<dbReference type="InterPro" id="IPR007419">
    <property type="entry name" value="BFD-like_2Fe2S-bd_dom"/>
</dbReference>
<comment type="similarity">
    <text evidence="8">Belongs to the Bfd family.</text>
</comment>
<evidence type="ECO:0000256" key="6">
    <source>
        <dbReference type="ARBA" id="ARBA00023014"/>
    </source>
</evidence>
<evidence type="ECO:0000256" key="8">
    <source>
        <dbReference type="ARBA" id="ARBA00046332"/>
    </source>
</evidence>
<protein>
    <recommendedName>
        <fullName evidence="7">Bacterioferritin-associated ferredoxin</fullName>
    </recommendedName>
</protein>
<dbReference type="EMBL" id="VWPK01000050">
    <property type="protein sequence ID" value="KAA5609438.1"/>
    <property type="molecule type" value="Genomic_DNA"/>
</dbReference>
<keyword evidence="2" id="KW-0001">2Fe-2S</keyword>
<evidence type="ECO:0000256" key="5">
    <source>
        <dbReference type="ARBA" id="ARBA00023004"/>
    </source>
</evidence>
<sequence length="60" mass="6442">MYICSCNALTDADVAEAIKEGAHRPAEIYRRRGCCAQCGGCVRTMLECLRAGDCQGGTRS</sequence>
<name>A0A5M6IPE3_9PROT</name>
<dbReference type="RefSeq" id="WP_150043608.1">
    <property type="nucleotide sequence ID" value="NZ_OW485601.1"/>
</dbReference>
<dbReference type="Proteomes" id="UP000325255">
    <property type="component" value="Unassembled WGS sequence"/>
</dbReference>
<dbReference type="AlphaFoldDB" id="A0A5M6IPE3"/>
<evidence type="ECO:0000313" key="11">
    <source>
        <dbReference type="Proteomes" id="UP000325255"/>
    </source>
</evidence>
<dbReference type="Pfam" id="PF04324">
    <property type="entry name" value="Fer2_BFD"/>
    <property type="match status" value="1"/>
</dbReference>
<keyword evidence="11" id="KW-1185">Reference proteome</keyword>
<keyword evidence="5" id="KW-0408">Iron</keyword>
<proteinExistence type="inferred from homology"/>
<keyword evidence="6" id="KW-0411">Iron-sulfur</keyword>
<evidence type="ECO:0000256" key="4">
    <source>
        <dbReference type="ARBA" id="ARBA00022982"/>
    </source>
</evidence>
<dbReference type="InterPro" id="IPR052371">
    <property type="entry name" value="BFD-associated_ferredoxin"/>
</dbReference>
<evidence type="ECO:0000259" key="9">
    <source>
        <dbReference type="Pfam" id="PF04324"/>
    </source>
</evidence>
<evidence type="ECO:0000256" key="1">
    <source>
        <dbReference type="ARBA" id="ARBA00022448"/>
    </source>
</evidence>
<dbReference type="Gene3D" id="1.10.10.1100">
    <property type="entry name" value="BFD-like [2Fe-2S]-binding domain"/>
    <property type="match status" value="1"/>
</dbReference>
<dbReference type="GO" id="GO:0046872">
    <property type="term" value="F:metal ion binding"/>
    <property type="evidence" value="ECO:0007669"/>
    <property type="project" value="UniProtKB-KW"/>
</dbReference>